<dbReference type="Gene3D" id="1.20.1280.50">
    <property type="match status" value="1"/>
</dbReference>
<reference evidence="3" key="1">
    <citation type="submission" date="2025-08" db="UniProtKB">
        <authorList>
            <consortium name="RefSeq"/>
        </authorList>
    </citation>
    <scope>IDENTIFICATION</scope>
</reference>
<dbReference type="InterPro" id="IPR035899">
    <property type="entry name" value="DBL_dom_sf"/>
</dbReference>
<dbReference type="SUPFAM" id="SSF48065">
    <property type="entry name" value="DBL homology domain (DH-domain)"/>
    <property type="match status" value="1"/>
</dbReference>
<keyword evidence="2" id="KW-1185">Reference proteome</keyword>
<feature type="domain" description="DH" evidence="1">
    <location>
        <begin position="578"/>
        <end position="766"/>
    </location>
</feature>
<dbReference type="InterPro" id="IPR001810">
    <property type="entry name" value="F-box_dom"/>
</dbReference>
<dbReference type="CDD" id="cd22173">
    <property type="entry name" value="F-box_ECT2L"/>
    <property type="match status" value="1"/>
</dbReference>
<dbReference type="InterPro" id="IPR011993">
    <property type="entry name" value="PH-like_dom_sf"/>
</dbReference>
<dbReference type="Gene3D" id="2.30.29.30">
    <property type="entry name" value="Pleckstrin-homology domain (PH domain)/Phosphotyrosine-binding domain (PTB)"/>
    <property type="match status" value="1"/>
</dbReference>
<dbReference type="Pfam" id="PF00621">
    <property type="entry name" value="RhoGEF"/>
    <property type="match status" value="1"/>
</dbReference>
<sequence length="916" mass="106274">MSTGESPMKTLEMESFHTRFSAWTPFSNKSLNRQLFQERVTLISHWFDLWTNKQRQEFLFTIFLRCTKSQLRFVQDWFSQRMQVAKVDFSTVLPRFISLYIFSFLNPKDLCAAAQVSWPWKFLTEQDCLWRPKCIKFGWFLPYTPTDNEYGAWKHHYIACVSNLDWLTPREATAIYGTLNEPKAGDEELQERQREKCLRKIIWEKIGLRKKELFKARPPWVSGTCCCRLLKSKCQPRLSQTMRDRVGLHEALEKQLVLASLEALPKRSNVSGSHSYPLLSKKNWRGVFKNYDCSSNAFQLHCILISSRIPAYEMVVDSVKLDVISVVYEHCGITLEGLLFLIERALDGRKAQSIGIFSDGDSREINLLQGYKIGIKNLLQPEVRDFWEKLGSCVATEEEGGHVDLFVPLAASEAGTEVLSQLSQLTGTLFTAPMGIATGSYQHILSDWLGQQWKKSPPSIYFTESKLQTWSSLTDFLEDTLKSVRRQFSPLFRELQKNISGRMIGQLMFDTMSMVNILNSQEIAQALADGLMELSKENSEANDIEDNSQDTKPSLRKNDHNFEVLVKLERKLQDSAEKRTRFVRELLQSERKYVQMLEIVRDVYVTPMKAALSSNRAILSAANIQIIFSDILQILSLNRQFLDNLRDRLQEWGPAHCVGEIFLKLGSQLNTYTNFFNNYPVVLKTIEKCREMIPAFRAFLKRHDKTIITKMLSLPELLLYPSRRFEEYIHLLYALRLHTPAEHVDRGDLTTAIDQIKQYKDYIDQVKQNISWKDQLSDIQRIIWGCPILSEVNRYLIRVQDVAQLHCSDEEIIFSLRRYEHVHDLGLFLFNDSLLVSSRSTSHTPFERTSKTTYQFIASVALHRLLVEDIPDSKYIKNAFILQGPKHEWICATEAEDDKFLWLLVLQNAIKSNMEK</sequence>
<dbReference type="InterPro" id="IPR000219">
    <property type="entry name" value="DH_dom"/>
</dbReference>
<dbReference type="SMART" id="SM00325">
    <property type="entry name" value="RhoGEF"/>
    <property type="match status" value="1"/>
</dbReference>
<dbReference type="PANTHER" id="PTHR46857:SF1">
    <property type="entry name" value="EPITHELIAL CELL-TRANSFORMING SEQUENCE 2 ONCOGENE-LIKE"/>
    <property type="match status" value="1"/>
</dbReference>
<dbReference type="SMART" id="SM00256">
    <property type="entry name" value="FBOX"/>
    <property type="match status" value="1"/>
</dbReference>
<dbReference type="SUPFAM" id="SSF81383">
    <property type="entry name" value="F-box domain"/>
    <property type="match status" value="1"/>
</dbReference>
<dbReference type="PROSITE" id="PS50010">
    <property type="entry name" value="DH_2"/>
    <property type="match status" value="1"/>
</dbReference>
<dbReference type="InterPro" id="IPR052805">
    <property type="entry name" value="GEF_Ubiquitin-Prot_Reg"/>
</dbReference>
<protein>
    <submittedName>
        <fullName evidence="3">Epithelial cell-transforming sequence 2 oncogene-like</fullName>
    </submittedName>
</protein>
<dbReference type="InterPro" id="IPR025592">
    <property type="entry name" value="DUF4347"/>
</dbReference>
<dbReference type="STRING" id="127582.A0A2Y9D723"/>
<proteinExistence type="predicted"/>
<evidence type="ECO:0000259" key="1">
    <source>
        <dbReference type="PROSITE" id="PS50010"/>
    </source>
</evidence>
<organism evidence="2 3">
    <name type="scientific">Trichechus manatus latirostris</name>
    <name type="common">Florida manatee</name>
    <dbReference type="NCBI Taxonomy" id="127582"/>
    <lineage>
        <taxon>Eukaryota</taxon>
        <taxon>Metazoa</taxon>
        <taxon>Chordata</taxon>
        <taxon>Craniata</taxon>
        <taxon>Vertebrata</taxon>
        <taxon>Euteleostomi</taxon>
        <taxon>Mammalia</taxon>
        <taxon>Eutheria</taxon>
        <taxon>Afrotheria</taxon>
        <taxon>Sirenia</taxon>
        <taxon>Trichechidae</taxon>
        <taxon>Trichechus</taxon>
    </lineage>
</organism>
<dbReference type="FunCoup" id="A0A2Y9D723">
    <property type="interactions" value="24"/>
</dbReference>
<dbReference type="PANTHER" id="PTHR46857">
    <property type="entry name" value="EPITHELIAL CELL-TRANSFORMING SEQUENCE 2 ONCOGENE-LIKE"/>
    <property type="match status" value="1"/>
</dbReference>
<dbReference type="Gene3D" id="1.20.900.10">
    <property type="entry name" value="Dbl homology (DH) domain"/>
    <property type="match status" value="1"/>
</dbReference>
<dbReference type="SUPFAM" id="SSF50729">
    <property type="entry name" value="PH domain-like"/>
    <property type="match status" value="1"/>
</dbReference>
<evidence type="ECO:0000313" key="3">
    <source>
        <dbReference type="RefSeq" id="XP_004368934.2"/>
    </source>
</evidence>
<dbReference type="AlphaFoldDB" id="A0A2Y9D723"/>
<dbReference type="KEGG" id="tmu:101343143"/>
<evidence type="ECO:0000313" key="2">
    <source>
        <dbReference type="Proteomes" id="UP000248480"/>
    </source>
</evidence>
<dbReference type="InParanoid" id="A0A2Y9D723"/>
<dbReference type="CTD" id="345930"/>
<gene>
    <name evidence="3" type="primary">ECT2L</name>
</gene>
<dbReference type="Proteomes" id="UP000248480">
    <property type="component" value="Unplaced"/>
</dbReference>
<dbReference type="Pfam" id="PF14252">
    <property type="entry name" value="DUF4347"/>
    <property type="match status" value="1"/>
</dbReference>
<dbReference type="CDD" id="cd00160">
    <property type="entry name" value="RhoGEF"/>
    <property type="match status" value="1"/>
</dbReference>
<name>A0A2Y9D723_TRIMA</name>
<dbReference type="GO" id="GO:0005085">
    <property type="term" value="F:guanyl-nucleotide exchange factor activity"/>
    <property type="evidence" value="ECO:0007669"/>
    <property type="project" value="InterPro"/>
</dbReference>
<dbReference type="RefSeq" id="XP_004368934.2">
    <property type="nucleotide sequence ID" value="XM_004368877.2"/>
</dbReference>
<dbReference type="Pfam" id="PF12937">
    <property type="entry name" value="F-box-like"/>
    <property type="match status" value="1"/>
</dbReference>
<accession>A0A2Y9D723</accession>
<dbReference type="InterPro" id="IPR036047">
    <property type="entry name" value="F-box-like_dom_sf"/>
</dbReference>
<dbReference type="GeneID" id="101343143"/>